<dbReference type="AlphaFoldDB" id="A0A9P7B907"/>
<proteinExistence type="predicted"/>
<keyword evidence="4" id="KW-1185">Reference proteome</keyword>
<reference evidence="3 4" key="1">
    <citation type="submission" date="2020-11" db="EMBL/GenBank/DDBJ databases">
        <title>Kefir isolates.</title>
        <authorList>
            <person name="Marcisauskas S."/>
            <person name="Kim Y."/>
            <person name="Blasche S."/>
        </authorList>
    </citation>
    <scope>NUCLEOTIDE SEQUENCE [LARGE SCALE GENOMIC DNA]</scope>
    <source>
        <strain evidence="3 4">KR</strain>
    </source>
</reference>
<dbReference type="OrthoDB" id="1612078at2759"/>
<dbReference type="InterPro" id="IPR021102">
    <property type="entry name" value="PNGase_A"/>
</dbReference>
<keyword evidence="1" id="KW-0732">Signal</keyword>
<accession>A0A9P7B907</accession>
<sequence length="597" mass="66153">MAVPAWLPLFQLVIGVLAVQTAQAALLSFSDDAHPTSADESRKSHYAHPWRLEDPGIDLENGIDLHASSSRPLENVQVHHPPRVPQGGWSTTQLLLKHDFANSYYKPAIVRYNPPNGFTTWAAVVLNLTVTSNGTQFDRLASLSLNNVEIWRTSTAEPTRSGIIWTYEKDVTRFASVFRQPGQLMFELDNIVNKQYTGVFSVSLSATFYAPTHDFPEANSADVILPLTTGNAKGSQMLVYPGDTRRTLKFPLNAAEAYLEIIATGAAEEEFWYTNSIDRWRDFFPKAGLLGKGPYREVQVRIDETLVQPFPVIYTGGANPLLWRPLASLRAFDIPSMYLDLTPFLPILCNGGAHDFTFMVLGQGEDNSVNNNWFLTGAVHVVLDKADPPIRTTGRILDQRLPPTPLTIAAGFPSADHKALNVTVGTGRSWYIRSEIETGSGGKKLVTVSSQSDYSNAQELKDGGLYQQVTQNIAYKYKSTHAGVVRLCDHARFPLKIATNYSLLESQHRFSAALPQYGYVRDLTWPAVLGGNATASARTDSRQKGFAEVTGRVGRRSFGHGWTEEDYYFTSLEGDTYHEQVKAVNSSIVTRLRSGMP</sequence>
<organism evidence="3 4">
    <name type="scientific">Rhodotorula mucilaginosa</name>
    <name type="common">Yeast</name>
    <name type="synonym">Rhodotorula rubra</name>
    <dbReference type="NCBI Taxonomy" id="5537"/>
    <lineage>
        <taxon>Eukaryota</taxon>
        <taxon>Fungi</taxon>
        <taxon>Dikarya</taxon>
        <taxon>Basidiomycota</taxon>
        <taxon>Pucciniomycotina</taxon>
        <taxon>Microbotryomycetes</taxon>
        <taxon>Sporidiobolales</taxon>
        <taxon>Sporidiobolaceae</taxon>
        <taxon>Rhodotorula</taxon>
    </lineage>
</organism>
<dbReference type="Proteomes" id="UP000777482">
    <property type="component" value="Unassembled WGS sequence"/>
</dbReference>
<name>A0A9P7B907_RHOMI</name>
<dbReference type="InterPro" id="IPR056948">
    <property type="entry name" value="PNGaseA_N"/>
</dbReference>
<evidence type="ECO:0000259" key="2">
    <source>
        <dbReference type="Pfam" id="PF12222"/>
    </source>
</evidence>
<evidence type="ECO:0000313" key="3">
    <source>
        <dbReference type="EMBL" id="KAG0664805.1"/>
    </source>
</evidence>
<protein>
    <recommendedName>
        <fullName evidence="2">Peptide N-acetyl-beta-D-glucosaminyl asparaginase amidase A N-terminal domain-containing protein</fullName>
    </recommendedName>
</protein>
<feature type="domain" description="Peptide N-acetyl-beta-D-glucosaminyl asparaginase amidase A N-terminal" evidence="2">
    <location>
        <begin position="89"/>
        <end position="387"/>
    </location>
</feature>
<evidence type="ECO:0000256" key="1">
    <source>
        <dbReference type="SAM" id="SignalP"/>
    </source>
</evidence>
<gene>
    <name evidence="3" type="ORF">C6P46_000942</name>
</gene>
<dbReference type="Pfam" id="PF12222">
    <property type="entry name" value="PNGaseA"/>
    <property type="match status" value="1"/>
</dbReference>
<dbReference type="PANTHER" id="PTHR31104">
    <property type="entry name" value="PEPTIDE-N4-(N-ACETYL-BETA-GLUCOSAMINYL)ASPARAGINE AMIDASE A PROTEIN"/>
    <property type="match status" value="1"/>
</dbReference>
<dbReference type="Pfam" id="PF25156">
    <property type="entry name" value="PNGase_A_C"/>
    <property type="match status" value="1"/>
</dbReference>
<evidence type="ECO:0000313" key="4">
    <source>
        <dbReference type="Proteomes" id="UP000777482"/>
    </source>
</evidence>
<comment type="caution">
    <text evidence="3">The sequence shown here is derived from an EMBL/GenBank/DDBJ whole genome shotgun (WGS) entry which is preliminary data.</text>
</comment>
<feature type="signal peptide" evidence="1">
    <location>
        <begin position="1"/>
        <end position="24"/>
    </location>
</feature>
<dbReference type="EMBL" id="PUHQ01000012">
    <property type="protein sequence ID" value="KAG0664805.1"/>
    <property type="molecule type" value="Genomic_DNA"/>
</dbReference>
<feature type="chain" id="PRO_5040464879" description="Peptide N-acetyl-beta-D-glucosaminyl asparaginase amidase A N-terminal domain-containing protein" evidence="1">
    <location>
        <begin position="25"/>
        <end position="597"/>
    </location>
</feature>